<dbReference type="EMBL" id="EQ982222">
    <property type="protein sequence ID" value="EEF24452.1"/>
    <property type="molecule type" value="Genomic_DNA"/>
</dbReference>
<dbReference type="Proteomes" id="UP000008311">
    <property type="component" value="Unassembled WGS sequence"/>
</dbReference>
<feature type="region of interest" description="Disordered" evidence="1">
    <location>
        <begin position="1"/>
        <end position="21"/>
    </location>
</feature>
<organism evidence="2 3">
    <name type="scientific">Ricinus communis</name>
    <name type="common">Castor bean</name>
    <dbReference type="NCBI Taxonomy" id="3988"/>
    <lineage>
        <taxon>Eukaryota</taxon>
        <taxon>Viridiplantae</taxon>
        <taxon>Streptophyta</taxon>
        <taxon>Embryophyta</taxon>
        <taxon>Tracheophyta</taxon>
        <taxon>Spermatophyta</taxon>
        <taxon>Magnoliopsida</taxon>
        <taxon>eudicotyledons</taxon>
        <taxon>Gunneridae</taxon>
        <taxon>Pentapetalae</taxon>
        <taxon>rosids</taxon>
        <taxon>fabids</taxon>
        <taxon>Malpighiales</taxon>
        <taxon>Euphorbiaceae</taxon>
        <taxon>Acalyphoideae</taxon>
        <taxon>Acalypheae</taxon>
        <taxon>Ricinus</taxon>
    </lineage>
</organism>
<evidence type="ECO:0000256" key="1">
    <source>
        <dbReference type="SAM" id="MobiDB-lite"/>
    </source>
</evidence>
<dbReference type="AlphaFoldDB" id="B9TI63"/>
<reference evidence="3" key="1">
    <citation type="journal article" date="2010" name="Nat. Biotechnol.">
        <title>Draft genome sequence of the oilseed species Ricinus communis.</title>
        <authorList>
            <person name="Chan A.P."/>
            <person name="Crabtree J."/>
            <person name="Zhao Q."/>
            <person name="Lorenzi H."/>
            <person name="Orvis J."/>
            <person name="Puiu D."/>
            <person name="Melake-Berhan A."/>
            <person name="Jones K.M."/>
            <person name="Redman J."/>
            <person name="Chen G."/>
            <person name="Cahoon E.B."/>
            <person name="Gedil M."/>
            <person name="Stanke M."/>
            <person name="Haas B.J."/>
            <person name="Wortman J.R."/>
            <person name="Fraser-Liggett C.M."/>
            <person name="Ravel J."/>
            <person name="Rabinowicz P.D."/>
        </authorList>
    </citation>
    <scope>NUCLEOTIDE SEQUENCE [LARGE SCALE GENOMIC DNA]</scope>
    <source>
        <strain evidence="3">cv. Hale</strain>
    </source>
</reference>
<name>B9TI63_RICCO</name>
<evidence type="ECO:0000313" key="3">
    <source>
        <dbReference type="Proteomes" id="UP000008311"/>
    </source>
</evidence>
<proteinExistence type="predicted"/>
<dbReference type="InParanoid" id="B9TI63"/>
<accession>B9TI63</accession>
<keyword evidence="3" id="KW-1185">Reference proteome</keyword>
<evidence type="ECO:0000313" key="2">
    <source>
        <dbReference type="EMBL" id="EEF24452.1"/>
    </source>
</evidence>
<protein>
    <submittedName>
        <fullName evidence="2">Uncharacterized protein</fullName>
    </submittedName>
</protein>
<sequence>MHGVQMAPARTQRQVGRVVSRRHGMRMAPAAIGQPFIDLDSTAPGLALQRGAASHKDPSAGCLRTGQR</sequence>
<feature type="region of interest" description="Disordered" evidence="1">
    <location>
        <begin position="49"/>
        <end position="68"/>
    </location>
</feature>
<gene>
    <name evidence="2" type="ORF">RCOM_1922570</name>
</gene>
<feature type="non-terminal residue" evidence="2">
    <location>
        <position position="68"/>
    </location>
</feature>